<accession>B7PJM0</accession>
<dbReference type="HOGENOM" id="CLU_2778671_0_0_1"/>
<proteinExistence type="predicted"/>
<dbReference type="VEuPathDB" id="VectorBase:ISCW003745"/>
<sequence length="69" mass="7417">MGVRVTRRAQSTTFTKEQLATGIPQLRCRLGARAVGGPSRGGRIPQGSRVSWRGTNASRLLRVLARGAN</sequence>
<evidence type="ECO:0000313" key="1">
    <source>
        <dbReference type="EMBL" id="EEC06792.1"/>
    </source>
</evidence>
<protein>
    <submittedName>
        <fullName evidence="1 2">Uncharacterized protein</fullName>
    </submittedName>
</protein>
<dbReference type="InParanoid" id="B7PJM0"/>
<gene>
    <name evidence="1" type="ORF">IscW_ISCW003745</name>
</gene>
<keyword evidence="3" id="KW-1185">Reference proteome</keyword>
<reference evidence="2" key="2">
    <citation type="submission" date="2020-05" db="UniProtKB">
        <authorList>
            <consortium name="EnsemblMetazoa"/>
        </authorList>
    </citation>
    <scope>IDENTIFICATION</scope>
    <source>
        <strain evidence="2">wikel</strain>
    </source>
</reference>
<organism>
    <name type="scientific">Ixodes scapularis</name>
    <name type="common">Black-legged tick</name>
    <name type="synonym">Deer tick</name>
    <dbReference type="NCBI Taxonomy" id="6945"/>
    <lineage>
        <taxon>Eukaryota</taxon>
        <taxon>Metazoa</taxon>
        <taxon>Ecdysozoa</taxon>
        <taxon>Arthropoda</taxon>
        <taxon>Chelicerata</taxon>
        <taxon>Arachnida</taxon>
        <taxon>Acari</taxon>
        <taxon>Parasitiformes</taxon>
        <taxon>Ixodida</taxon>
        <taxon>Ixodoidea</taxon>
        <taxon>Ixodidae</taxon>
        <taxon>Ixodinae</taxon>
        <taxon>Ixodes</taxon>
    </lineage>
</organism>
<name>B7PJM0_IXOSC</name>
<evidence type="ECO:0000313" key="3">
    <source>
        <dbReference type="Proteomes" id="UP000001555"/>
    </source>
</evidence>
<dbReference type="EnsemblMetazoa" id="ISCW003745-RA">
    <property type="protein sequence ID" value="ISCW003745-PA"/>
    <property type="gene ID" value="ISCW003745"/>
</dbReference>
<dbReference type="Proteomes" id="UP000001555">
    <property type="component" value="Unassembled WGS sequence"/>
</dbReference>
<evidence type="ECO:0000313" key="2">
    <source>
        <dbReference type="EnsemblMetazoa" id="ISCW003745-PA"/>
    </source>
</evidence>
<reference evidence="1 3" key="1">
    <citation type="submission" date="2008-03" db="EMBL/GenBank/DDBJ databases">
        <title>Annotation of Ixodes scapularis.</title>
        <authorList>
            <consortium name="Ixodes scapularis Genome Project Consortium"/>
            <person name="Caler E."/>
            <person name="Hannick L.I."/>
            <person name="Bidwell S."/>
            <person name="Joardar V."/>
            <person name="Thiagarajan M."/>
            <person name="Amedeo P."/>
            <person name="Galinsky K.J."/>
            <person name="Schobel S."/>
            <person name="Inman J."/>
            <person name="Hostetler J."/>
            <person name="Miller J."/>
            <person name="Hammond M."/>
            <person name="Megy K."/>
            <person name="Lawson D."/>
            <person name="Kodira C."/>
            <person name="Sutton G."/>
            <person name="Meyer J."/>
            <person name="Hill C.A."/>
            <person name="Birren B."/>
            <person name="Nene V."/>
            <person name="Collins F."/>
            <person name="Alarcon-Chaidez F."/>
            <person name="Wikel S."/>
            <person name="Strausberg R."/>
        </authorList>
    </citation>
    <scope>NUCLEOTIDE SEQUENCE [LARGE SCALE GENOMIC DNA]</scope>
    <source>
        <strain evidence="3">Wikel</strain>
        <strain evidence="1">Wikel colony</strain>
    </source>
</reference>
<dbReference type="EMBL" id="DS727379">
    <property type="protein sequence ID" value="EEC06792.1"/>
    <property type="molecule type" value="Genomic_DNA"/>
</dbReference>
<dbReference type="PaxDb" id="6945-B7PJM0"/>
<dbReference type="AlphaFoldDB" id="B7PJM0"/>
<dbReference type="VEuPathDB" id="VectorBase:ISCI003745"/>
<dbReference type="EMBL" id="ABJB010582090">
    <property type="status" value="NOT_ANNOTATED_CDS"/>
    <property type="molecule type" value="Genomic_DNA"/>
</dbReference>